<evidence type="ECO:0000313" key="7">
    <source>
        <dbReference type="EMBL" id="EPX58646.1"/>
    </source>
</evidence>
<evidence type="ECO:0000256" key="4">
    <source>
        <dbReference type="PROSITE-ProRule" id="PRU00169"/>
    </source>
</evidence>
<dbReference type="Gene3D" id="3.40.50.2300">
    <property type="match status" value="1"/>
</dbReference>
<dbReference type="EMBL" id="ANAH02000023">
    <property type="protein sequence ID" value="EPX58646.1"/>
    <property type="molecule type" value="Genomic_DNA"/>
</dbReference>
<dbReference type="SMART" id="SM00448">
    <property type="entry name" value="REC"/>
    <property type="match status" value="1"/>
</dbReference>
<dbReference type="InterPro" id="IPR005467">
    <property type="entry name" value="His_kinase_dom"/>
</dbReference>
<dbReference type="Gene3D" id="1.10.287.130">
    <property type="match status" value="1"/>
</dbReference>
<dbReference type="Pfam" id="PF00072">
    <property type="entry name" value="Response_reg"/>
    <property type="match status" value="1"/>
</dbReference>
<dbReference type="eggNOG" id="COG4191">
    <property type="taxonomic scope" value="Bacteria"/>
</dbReference>
<dbReference type="Pfam" id="PF00512">
    <property type="entry name" value="HisKA"/>
    <property type="match status" value="1"/>
</dbReference>
<keyword evidence="3 4" id="KW-0597">Phosphoprotein</keyword>
<gene>
    <name evidence="7" type="ORF">D187_003844</name>
</gene>
<evidence type="ECO:0000259" key="6">
    <source>
        <dbReference type="PROSITE" id="PS50110"/>
    </source>
</evidence>
<dbReference type="SMART" id="SM00388">
    <property type="entry name" value="HisKA"/>
    <property type="match status" value="1"/>
</dbReference>
<dbReference type="PRINTS" id="PR00344">
    <property type="entry name" value="BCTRLSENSOR"/>
</dbReference>
<dbReference type="Pfam" id="PF02518">
    <property type="entry name" value="HATPase_c"/>
    <property type="match status" value="1"/>
</dbReference>
<dbReference type="SUPFAM" id="SSF52172">
    <property type="entry name" value="CheY-like"/>
    <property type="match status" value="1"/>
</dbReference>
<evidence type="ECO:0000313" key="8">
    <source>
        <dbReference type="Proteomes" id="UP000011682"/>
    </source>
</evidence>
<dbReference type="Gene3D" id="3.30.565.10">
    <property type="entry name" value="Histidine kinase-like ATPase, C-terminal domain"/>
    <property type="match status" value="1"/>
</dbReference>
<reference evidence="7" key="1">
    <citation type="submission" date="2013-05" db="EMBL/GenBank/DDBJ databases">
        <title>Genome assembly of Cystobacter fuscus DSM 2262.</title>
        <authorList>
            <person name="Sharma G."/>
            <person name="Khatri I."/>
            <person name="Kaur C."/>
            <person name="Mayilraj S."/>
            <person name="Subramanian S."/>
        </authorList>
    </citation>
    <scope>NUCLEOTIDE SEQUENCE [LARGE SCALE GENOMIC DNA]</scope>
    <source>
        <strain evidence="7">DSM 2262</strain>
    </source>
</reference>
<dbReference type="OrthoDB" id="5377366at2"/>
<dbReference type="PROSITE" id="PS50109">
    <property type="entry name" value="HIS_KIN"/>
    <property type="match status" value="1"/>
</dbReference>
<dbReference type="SUPFAM" id="SSF55874">
    <property type="entry name" value="ATPase domain of HSP90 chaperone/DNA topoisomerase II/histidine kinase"/>
    <property type="match status" value="1"/>
</dbReference>
<proteinExistence type="predicted"/>
<dbReference type="CDD" id="cd00156">
    <property type="entry name" value="REC"/>
    <property type="match status" value="1"/>
</dbReference>
<dbReference type="EC" id="2.7.13.3" evidence="2"/>
<dbReference type="InterPro" id="IPR036890">
    <property type="entry name" value="HATPase_C_sf"/>
</dbReference>
<keyword evidence="8" id="KW-1185">Reference proteome</keyword>
<organism evidence="7 8">
    <name type="scientific">Cystobacter fuscus (strain ATCC 25194 / DSM 2262 / NBRC 100088 / M29)</name>
    <dbReference type="NCBI Taxonomy" id="1242864"/>
    <lineage>
        <taxon>Bacteria</taxon>
        <taxon>Pseudomonadati</taxon>
        <taxon>Myxococcota</taxon>
        <taxon>Myxococcia</taxon>
        <taxon>Myxococcales</taxon>
        <taxon>Cystobacterineae</taxon>
        <taxon>Archangiaceae</taxon>
        <taxon>Cystobacter</taxon>
    </lineage>
</organism>
<evidence type="ECO:0000256" key="1">
    <source>
        <dbReference type="ARBA" id="ARBA00000085"/>
    </source>
</evidence>
<comment type="catalytic activity">
    <reaction evidence="1">
        <text>ATP + protein L-histidine = ADP + protein N-phospho-L-histidine.</text>
        <dbReference type="EC" id="2.7.13.3"/>
    </reaction>
</comment>
<dbReference type="InterPro" id="IPR011006">
    <property type="entry name" value="CheY-like_superfamily"/>
</dbReference>
<accession>S9P660</accession>
<dbReference type="InterPro" id="IPR001789">
    <property type="entry name" value="Sig_transdc_resp-reg_receiver"/>
</dbReference>
<dbReference type="GO" id="GO:0000155">
    <property type="term" value="F:phosphorelay sensor kinase activity"/>
    <property type="evidence" value="ECO:0007669"/>
    <property type="project" value="InterPro"/>
</dbReference>
<dbReference type="InterPro" id="IPR036097">
    <property type="entry name" value="HisK_dim/P_sf"/>
</dbReference>
<dbReference type="CDD" id="cd00082">
    <property type="entry name" value="HisKA"/>
    <property type="match status" value="1"/>
</dbReference>
<protein>
    <recommendedName>
        <fullName evidence="2">histidine kinase</fullName>
        <ecNumber evidence="2">2.7.13.3</ecNumber>
    </recommendedName>
</protein>
<feature type="domain" description="Response regulatory" evidence="6">
    <location>
        <begin position="430"/>
        <end position="546"/>
    </location>
</feature>
<dbReference type="PANTHER" id="PTHR43065">
    <property type="entry name" value="SENSOR HISTIDINE KINASE"/>
    <property type="match status" value="1"/>
</dbReference>
<dbReference type="PANTHER" id="PTHR43065:SF50">
    <property type="entry name" value="HISTIDINE KINASE"/>
    <property type="match status" value="1"/>
</dbReference>
<feature type="domain" description="Histidine kinase" evidence="5">
    <location>
        <begin position="186"/>
        <end position="409"/>
    </location>
</feature>
<dbReference type="AlphaFoldDB" id="S9P660"/>
<dbReference type="InterPro" id="IPR004358">
    <property type="entry name" value="Sig_transdc_His_kin-like_C"/>
</dbReference>
<comment type="caution">
    <text evidence="7">The sequence shown here is derived from an EMBL/GenBank/DDBJ whole genome shotgun (WGS) entry which is preliminary data.</text>
</comment>
<sequence>MSALRRGGDDGQLALGRETLLRALVELEQANPEGCVALCAVRDGTQAIIDFEFIFSNDADVMKRICPGLVVGRRLSEAAPEALSSQFALLRQVVETRRAARSEPHEAGCWLRGTVTPLLDGVLVRLQDVTALERDAREREARLEREQSGRREAEILAREQAGQLLVAQEKLVRSGGLMVAGQLATGVGHEINNPLAFVTGNLHVALEQLGALARELPPSAAERLRETTRALDDARKGAERIRAIVKELRTLARVSDTRTEPVDVGAALELSLSMAMPHIRHRAQVVRHVVPVPRVPGNESKLGQVLLNLLINAAQAIPEGDATRHAITVGTRREGAQVVIEVRDTGKGMSAEVLARIFEPFFTTKLPGEGTGLGLPISLDIIRGMGGEMKVQSEPGRGSSFQLVLPVLDEATAPELAPPVVKRQAPPRRRVLIVDDEPAIGAMMVRVLGRHHEVKVVHSGREALELLCGESGYDRVFCDLMMGDMTGMDLHAALARRRPEYLPRVIFMTGGAFTDRARAFLAESSVESIDKPFEAGSLRERVERPLPGEREQHSR</sequence>
<evidence type="ECO:0000256" key="3">
    <source>
        <dbReference type="ARBA" id="ARBA00022553"/>
    </source>
</evidence>
<dbReference type="RefSeq" id="WP_002624615.1">
    <property type="nucleotide sequence ID" value="NZ_ANAH02000023.1"/>
</dbReference>
<dbReference type="Proteomes" id="UP000011682">
    <property type="component" value="Unassembled WGS sequence"/>
</dbReference>
<dbReference type="SMART" id="SM00387">
    <property type="entry name" value="HATPase_c"/>
    <property type="match status" value="1"/>
</dbReference>
<dbReference type="eggNOG" id="COG0784">
    <property type="taxonomic scope" value="Bacteria"/>
</dbReference>
<evidence type="ECO:0000259" key="5">
    <source>
        <dbReference type="PROSITE" id="PS50109"/>
    </source>
</evidence>
<dbReference type="InterPro" id="IPR003594">
    <property type="entry name" value="HATPase_dom"/>
</dbReference>
<evidence type="ECO:0000256" key="2">
    <source>
        <dbReference type="ARBA" id="ARBA00012438"/>
    </source>
</evidence>
<dbReference type="SUPFAM" id="SSF47384">
    <property type="entry name" value="Homodimeric domain of signal transducing histidine kinase"/>
    <property type="match status" value="1"/>
</dbReference>
<name>S9P660_CYSF2</name>
<dbReference type="InterPro" id="IPR003661">
    <property type="entry name" value="HisK_dim/P_dom"/>
</dbReference>
<dbReference type="PROSITE" id="PS50110">
    <property type="entry name" value="RESPONSE_REGULATORY"/>
    <property type="match status" value="1"/>
</dbReference>
<feature type="modified residue" description="4-aspartylphosphate" evidence="4">
    <location>
        <position position="479"/>
    </location>
</feature>